<evidence type="ECO:0000256" key="1">
    <source>
        <dbReference type="SAM" id="MobiDB-lite"/>
    </source>
</evidence>
<dbReference type="EMBL" id="CDMY01000350">
    <property type="protein sequence ID" value="CEM04347.1"/>
    <property type="molecule type" value="Genomic_DNA"/>
</dbReference>
<feature type="compositionally biased region" description="Basic and acidic residues" evidence="1">
    <location>
        <begin position="123"/>
        <end position="138"/>
    </location>
</feature>
<dbReference type="AlphaFoldDB" id="A0A0G4EYV6"/>
<dbReference type="InParanoid" id="A0A0G4EYV6"/>
<organism evidence="2 3">
    <name type="scientific">Vitrella brassicaformis (strain CCMP3155)</name>
    <dbReference type="NCBI Taxonomy" id="1169540"/>
    <lineage>
        <taxon>Eukaryota</taxon>
        <taxon>Sar</taxon>
        <taxon>Alveolata</taxon>
        <taxon>Colpodellida</taxon>
        <taxon>Vitrellaceae</taxon>
        <taxon>Vitrella</taxon>
    </lineage>
</organism>
<protein>
    <submittedName>
        <fullName evidence="2">Uncharacterized protein</fullName>
    </submittedName>
</protein>
<gene>
    <name evidence="2" type="ORF">Vbra_195</name>
</gene>
<feature type="compositionally biased region" description="Acidic residues" evidence="1">
    <location>
        <begin position="108"/>
        <end position="117"/>
    </location>
</feature>
<evidence type="ECO:0000313" key="3">
    <source>
        <dbReference type="Proteomes" id="UP000041254"/>
    </source>
</evidence>
<dbReference type="VEuPathDB" id="CryptoDB:Vbra_195"/>
<dbReference type="Proteomes" id="UP000041254">
    <property type="component" value="Unassembled WGS sequence"/>
</dbReference>
<reference evidence="2 3" key="1">
    <citation type="submission" date="2014-11" db="EMBL/GenBank/DDBJ databases">
        <authorList>
            <person name="Zhu J."/>
            <person name="Qi W."/>
            <person name="Song R."/>
        </authorList>
    </citation>
    <scope>NUCLEOTIDE SEQUENCE [LARGE SCALE GENOMIC DNA]</scope>
</reference>
<proteinExistence type="predicted"/>
<name>A0A0G4EYV6_VITBC</name>
<evidence type="ECO:0000313" key="2">
    <source>
        <dbReference type="EMBL" id="CEM04347.1"/>
    </source>
</evidence>
<sequence length="138" mass="14527">MAAAAASGDHPMAAAAADETTINPIQRAYGEMMLEALERGLRMAAEDQRLNLLIRKQHWLGILPTEIKDIKIGDLIDGNVNLSDGAKGELPVVCRAFEELLGQANSEAADEGGDEGDAVMADSDAKEGNKEGEGEGAH</sequence>
<accession>A0A0G4EYV6</accession>
<keyword evidence="3" id="KW-1185">Reference proteome</keyword>
<feature type="region of interest" description="Disordered" evidence="1">
    <location>
        <begin position="105"/>
        <end position="138"/>
    </location>
</feature>